<dbReference type="GO" id="GO:0016491">
    <property type="term" value="F:oxidoreductase activity"/>
    <property type="evidence" value="ECO:0007669"/>
    <property type="project" value="UniProtKB-KW"/>
</dbReference>
<dbReference type="InterPro" id="IPR020904">
    <property type="entry name" value="Sc_DH/Rdtase_CS"/>
</dbReference>
<dbReference type="PRINTS" id="PR00081">
    <property type="entry name" value="GDHRDH"/>
</dbReference>
<accession>A0A2B7YHJ4</accession>
<dbReference type="AlphaFoldDB" id="A0A2B7YHJ4"/>
<dbReference type="EMBL" id="PDNA01000041">
    <property type="protein sequence ID" value="PGH20378.1"/>
    <property type="molecule type" value="Genomic_DNA"/>
</dbReference>
<gene>
    <name evidence="4" type="ORF">AJ80_03646</name>
</gene>
<evidence type="ECO:0000256" key="2">
    <source>
        <dbReference type="ARBA" id="ARBA00022857"/>
    </source>
</evidence>
<dbReference type="Pfam" id="PF13561">
    <property type="entry name" value="adh_short_C2"/>
    <property type="match status" value="1"/>
</dbReference>
<dbReference type="PANTHER" id="PTHR43180:SF33">
    <property type="entry name" value="15-HYDROXYPROSTAGLANDIN DEHYDROGENASE [NAD(+)]-LIKE"/>
    <property type="match status" value="1"/>
</dbReference>
<proteinExistence type="inferred from homology"/>
<dbReference type="FunFam" id="3.40.50.720:FF:000084">
    <property type="entry name" value="Short-chain dehydrogenase reductase"/>
    <property type="match status" value="1"/>
</dbReference>
<dbReference type="STRING" id="1447883.A0A2B7YHJ4"/>
<comment type="similarity">
    <text evidence="1">Belongs to the short-chain dehydrogenases/reductases (SDR) family.</text>
</comment>
<evidence type="ECO:0008006" key="6">
    <source>
        <dbReference type="Google" id="ProtNLM"/>
    </source>
</evidence>
<dbReference type="SUPFAM" id="SSF51735">
    <property type="entry name" value="NAD(P)-binding Rossmann-fold domains"/>
    <property type="match status" value="1"/>
</dbReference>
<dbReference type="Proteomes" id="UP000224634">
    <property type="component" value="Unassembled WGS sequence"/>
</dbReference>
<comment type="caution">
    <text evidence="4">The sequence shown here is derived from an EMBL/GenBank/DDBJ whole genome shotgun (WGS) entry which is preliminary data.</text>
</comment>
<dbReference type="Gene3D" id="3.40.50.720">
    <property type="entry name" value="NAD(P)-binding Rossmann-like Domain"/>
    <property type="match status" value="1"/>
</dbReference>
<dbReference type="CDD" id="cd05233">
    <property type="entry name" value="SDR_c"/>
    <property type="match status" value="1"/>
</dbReference>
<sequence length="260" mass="27302">MATDYNFQGKVIALTGGASGIGLATSILLAAAGAKLSIADVQEAQLKIASKEIEAAAAKSGKGGQLLTSIVDVRKADQVNAWIKETVETFGAKLDGAANLAGVVPKNIGKDRIEDITDDEEFKFIMDVNLNGVMYCMRAQIRNMNQEGSIVNAASVAGIIGFTKNSAYTASKHAVIGLSRTAAKEVGDRGIRVNCLCPGVIETPMQKQSTASRGTDFPILSAIKRKGEPEETAQLIAFFLSDGSKYISGTAPTIDGAWLC</sequence>
<protein>
    <recommendedName>
        <fullName evidence="6">3-oxoacyl-[acyl-carrier-protein] reductase</fullName>
    </recommendedName>
</protein>
<keyword evidence="2" id="KW-0521">NADP</keyword>
<reference evidence="4 5" key="1">
    <citation type="submission" date="2017-10" db="EMBL/GenBank/DDBJ databases">
        <title>Comparative genomics in systemic dimorphic fungi from Ajellomycetaceae.</title>
        <authorList>
            <person name="Munoz J.F."/>
            <person name="Mcewen J.G."/>
            <person name="Clay O.K."/>
            <person name="Cuomo C.A."/>
        </authorList>
    </citation>
    <scope>NUCLEOTIDE SEQUENCE [LARGE SCALE GENOMIC DNA]</scope>
    <source>
        <strain evidence="4 5">UAMH7299</strain>
    </source>
</reference>
<dbReference type="InterPro" id="IPR036291">
    <property type="entry name" value="NAD(P)-bd_dom_sf"/>
</dbReference>
<organism evidence="4 5">
    <name type="scientific">Polytolypa hystricis (strain UAMH7299)</name>
    <dbReference type="NCBI Taxonomy" id="1447883"/>
    <lineage>
        <taxon>Eukaryota</taxon>
        <taxon>Fungi</taxon>
        <taxon>Dikarya</taxon>
        <taxon>Ascomycota</taxon>
        <taxon>Pezizomycotina</taxon>
        <taxon>Eurotiomycetes</taxon>
        <taxon>Eurotiomycetidae</taxon>
        <taxon>Onygenales</taxon>
        <taxon>Onygenales incertae sedis</taxon>
        <taxon>Polytolypa</taxon>
    </lineage>
</organism>
<dbReference type="OrthoDB" id="47007at2759"/>
<keyword evidence="3" id="KW-0560">Oxidoreductase</keyword>
<dbReference type="PRINTS" id="PR00080">
    <property type="entry name" value="SDRFAMILY"/>
</dbReference>
<evidence type="ECO:0000313" key="5">
    <source>
        <dbReference type="Proteomes" id="UP000224634"/>
    </source>
</evidence>
<evidence type="ECO:0000256" key="1">
    <source>
        <dbReference type="ARBA" id="ARBA00006484"/>
    </source>
</evidence>
<dbReference type="PROSITE" id="PS00061">
    <property type="entry name" value="ADH_SHORT"/>
    <property type="match status" value="1"/>
</dbReference>
<keyword evidence="5" id="KW-1185">Reference proteome</keyword>
<name>A0A2B7YHJ4_POLH7</name>
<evidence type="ECO:0000256" key="3">
    <source>
        <dbReference type="ARBA" id="ARBA00023002"/>
    </source>
</evidence>
<dbReference type="InterPro" id="IPR002347">
    <property type="entry name" value="SDR_fam"/>
</dbReference>
<dbReference type="PANTHER" id="PTHR43180">
    <property type="entry name" value="3-OXOACYL-(ACYL-CARRIER-PROTEIN) REDUCTASE (AFU_ORTHOLOGUE AFUA_6G11210)"/>
    <property type="match status" value="1"/>
</dbReference>
<evidence type="ECO:0000313" key="4">
    <source>
        <dbReference type="EMBL" id="PGH20378.1"/>
    </source>
</evidence>